<sequence>MDMADYYLRLKKRYAAEADGIWFPVTMDELAAVFDCTRRNTQFLIQKLKEEHFIGWQPGLGRGNTSKLVLLRNKEELMLERAQYLASHGQINEAFMSLRESDGESLHAEFRTWLVEQFGVQKQKSEADVLRYPFYRPVLDLDPMKVVRRTEAHMIRQLCDTLTQYDAASGQLKAGLAHHWEHDGTCRRWTFYLRKGVLFHHGKRLTADDVKYTFARILQWNPRDWLVKSVQTIEVSGTYSLCFELQERNALFAHFIATERFAIVPDDLEQLAARRDFTRLPVGTGPFSIISNTESMLVLEANEHYFAGRPFLDRIEMWVWPGYEEELRQEQPLANSHLLYFEALNKVESVQTLNQLELGSTVLTFNLSKPGVLQDLQLRQAIHQVISRKQMILELKGRRTQPASGFDPGFYDAGYAGDCSAAATLELLKHSAYAGEILQLYTYEYFSNEEDVRWIQTACRNIGVHIELNVLPIRELSQAELIIQADMIYAGEVLGDEPSITLLEMYRSNNGYIQNHLDPSIRQKVESMLSDAISAQEEEQRRVVLRAVEHELKQRVNVLFVYHSLQEVGHNPSLHGISLNAWGKINYKDVWVK</sequence>
<evidence type="ECO:0000313" key="4">
    <source>
        <dbReference type="EMBL" id="CAH1191640.1"/>
    </source>
</evidence>
<gene>
    <name evidence="4" type="primary">sgrR_2</name>
    <name evidence="4" type="ORF">PAECIP111892_00693</name>
</gene>
<dbReference type="EMBL" id="CAKMMG010000001">
    <property type="protein sequence ID" value="CAH1191640.1"/>
    <property type="molecule type" value="Genomic_DNA"/>
</dbReference>
<dbReference type="PANTHER" id="PTHR30290:SF72">
    <property type="entry name" value="HTH-TYPE TRANSCRIPTIONAL REGULATOR SGRR"/>
    <property type="match status" value="1"/>
</dbReference>
<feature type="domain" description="Transcriptional regulator SgrR N-terminal HTH" evidence="3">
    <location>
        <begin position="5"/>
        <end position="112"/>
    </location>
</feature>
<evidence type="ECO:0000259" key="2">
    <source>
        <dbReference type="Pfam" id="PF00496"/>
    </source>
</evidence>
<dbReference type="InterPro" id="IPR000914">
    <property type="entry name" value="SBP_5_dom"/>
</dbReference>
<reference evidence="4" key="1">
    <citation type="submission" date="2022-01" db="EMBL/GenBank/DDBJ databases">
        <authorList>
            <person name="Criscuolo A."/>
        </authorList>
    </citation>
    <scope>NUCLEOTIDE SEQUENCE</scope>
    <source>
        <strain evidence="4">CIP111892</strain>
    </source>
</reference>
<protein>
    <submittedName>
        <fullName evidence="4">HTH-type transcriptional regulator SgrR</fullName>
    </submittedName>
</protein>
<dbReference type="Gene3D" id="3.10.105.10">
    <property type="entry name" value="Dipeptide-binding Protein, Domain 3"/>
    <property type="match status" value="1"/>
</dbReference>
<evidence type="ECO:0000256" key="1">
    <source>
        <dbReference type="ARBA" id="ARBA00023125"/>
    </source>
</evidence>
<dbReference type="SUPFAM" id="SSF53850">
    <property type="entry name" value="Periplasmic binding protein-like II"/>
    <property type="match status" value="1"/>
</dbReference>
<dbReference type="CDD" id="cd08507">
    <property type="entry name" value="PBP2_SgrR_like"/>
    <property type="match status" value="1"/>
</dbReference>
<name>A0ABM9BP82_9BACL</name>
<dbReference type="Pfam" id="PF12793">
    <property type="entry name" value="SgrR_N"/>
    <property type="match status" value="1"/>
</dbReference>
<dbReference type="Gene3D" id="3.90.76.10">
    <property type="entry name" value="Dipeptide-binding Protein, Domain 1"/>
    <property type="match status" value="1"/>
</dbReference>
<comment type="caution">
    <text evidence="4">The sequence shown here is derived from an EMBL/GenBank/DDBJ whole genome shotgun (WGS) entry which is preliminary data.</text>
</comment>
<dbReference type="Pfam" id="PF00496">
    <property type="entry name" value="SBP_bac_5"/>
    <property type="match status" value="1"/>
</dbReference>
<organism evidence="4 5">
    <name type="scientific">Paenibacillus auburnensis</name>
    <dbReference type="NCBI Taxonomy" id="2905649"/>
    <lineage>
        <taxon>Bacteria</taxon>
        <taxon>Bacillati</taxon>
        <taxon>Bacillota</taxon>
        <taxon>Bacilli</taxon>
        <taxon>Bacillales</taxon>
        <taxon>Paenibacillaceae</taxon>
        <taxon>Paenibacillus</taxon>
    </lineage>
</organism>
<proteinExistence type="predicted"/>
<dbReference type="InterPro" id="IPR025370">
    <property type="entry name" value="SgrR_HTH_N"/>
</dbReference>
<accession>A0ABM9BP82</accession>
<keyword evidence="5" id="KW-1185">Reference proteome</keyword>
<evidence type="ECO:0000313" key="5">
    <source>
        <dbReference type="Proteomes" id="UP000838324"/>
    </source>
</evidence>
<dbReference type="RefSeq" id="WP_236329788.1">
    <property type="nucleotide sequence ID" value="NZ_CAKMMG010000001.1"/>
</dbReference>
<evidence type="ECO:0000259" key="3">
    <source>
        <dbReference type="Pfam" id="PF12793"/>
    </source>
</evidence>
<dbReference type="Gene3D" id="3.40.190.10">
    <property type="entry name" value="Periplasmic binding protein-like II"/>
    <property type="match status" value="1"/>
</dbReference>
<dbReference type="Proteomes" id="UP000838324">
    <property type="component" value="Unassembled WGS sequence"/>
</dbReference>
<dbReference type="PANTHER" id="PTHR30290">
    <property type="entry name" value="PERIPLASMIC BINDING COMPONENT OF ABC TRANSPORTER"/>
    <property type="match status" value="1"/>
</dbReference>
<dbReference type="InterPro" id="IPR039424">
    <property type="entry name" value="SBP_5"/>
</dbReference>
<keyword evidence="1" id="KW-0238">DNA-binding</keyword>
<feature type="domain" description="Solute-binding protein family 5" evidence="2">
    <location>
        <begin position="172"/>
        <end position="510"/>
    </location>
</feature>